<dbReference type="InterPro" id="IPR031329">
    <property type="entry name" value="NEUT/ALK_ceramidase_N"/>
</dbReference>
<feature type="domain" description="Neutral/alkaline non-lysosomal ceramidase N-terminal" evidence="1">
    <location>
        <begin position="69"/>
        <end position="266"/>
    </location>
</feature>
<sequence>MKKLIKILSIVTFILLLLAVCLLTVNDHRPLEETHFYPKTIKALNNLKVNGGYGNNLKSGWSKENISPDFDIYIAGYGIRKHEADSVHDSIFVRTIVFDNGKKKVAMIAMDLLIVPPLVTEKIVPALKKLGFNREDIYLGATHSHSSAGGWAGGLGGRAMAGPENPKMITKIADATVKSVKSALEKASPCKIGFLKINAGEYVANRLWGEQAPEDPYLRVMKVENEKNESAFLITYSAHATCISKQNNSISCDYPGMLAKNLEKEGLCNFAGFFAGAVGSMRPTVNQYDEFKRAEVIASDLDSLIGQNIYQLKTDTSSYLSSSYLPLLLRDPQLRINDYLRIRPWVFNWLMGKQSPGINSLRIGDIVWIGTPCDYSGEMVSSSDSIASTKKKNLFITSFNGAYVGYITPDVYYDSVRAETREMNWFGPYNGRYFKEVVNGMLVKTASPKN</sequence>
<dbReference type="eggNOG" id="COG3356">
    <property type="taxonomic scope" value="Bacteria"/>
</dbReference>
<gene>
    <name evidence="2" type="ordered locus">Solca_1070</name>
</gene>
<reference evidence="2" key="1">
    <citation type="submission" date="2012-02" db="EMBL/GenBank/DDBJ databases">
        <title>The complete genome of Solitalea canadensis DSM 3403.</title>
        <authorList>
            <consortium name="US DOE Joint Genome Institute (JGI-PGF)"/>
            <person name="Lucas S."/>
            <person name="Copeland A."/>
            <person name="Lapidus A."/>
            <person name="Glavina del Rio T."/>
            <person name="Dalin E."/>
            <person name="Tice H."/>
            <person name="Bruce D."/>
            <person name="Goodwin L."/>
            <person name="Pitluck S."/>
            <person name="Peters L."/>
            <person name="Ovchinnikova G."/>
            <person name="Lu M."/>
            <person name="Kyrpides N."/>
            <person name="Mavromatis K."/>
            <person name="Ivanova N."/>
            <person name="Brettin T."/>
            <person name="Detter J.C."/>
            <person name="Han C."/>
            <person name="Larimer F."/>
            <person name="Land M."/>
            <person name="Hauser L."/>
            <person name="Markowitz V."/>
            <person name="Cheng J.-F."/>
            <person name="Hugenholtz P."/>
            <person name="Woyke T."/>
            <person name="Wu D."/>
            <person name="Spring S."/>
            <person name="Schroeder M."/>
            <person name="Kopitz M."/>
            <person name="Brambilla E."/>
            <person name="Klenk H.-P."/>
            <person name="Eisen J.A."/>
        </authorList>
    </citation>
    <scope>NUCLEOTIDE SEQUENCE</scope>
    <source>
        <strain evidence="2">DSM 3403</strain>
    </source>
</reference>
<evidence type="ECO:0000313" key="3">
    <source>
        <dbReference type="Proteomes" id="UP000007590"/>
    </source>
</evidence>
<dbReference type="RefSeq" id="WP_014679404.1">
    <property type="nucleotide sequence ID" value="NC_017770.1"/>
</dbReference>
<dbReference type="AlphaFoldDB" id="H8KVB9"/>
<dbReference type="OrthoDB" id="926204at2"/>
<dbReference type="HOGENOM" id="CLU_601110_0_0_10"/>
<accession>H8KVB9</accession>
<keyword evidence="3" id="KW-1185">Reference proteome</keyword>
<organism evidence="2 3">
    <name type="scientific">Solitalea canadensis (strain ATCC 29591 / DSM 3403 / JCM 21819 / LMG 8368 / NBRC 15130 / NCIMB 12057 / USAM 9D)</name>
    <name type="common">Flexibacter canadensis</name>
    <dbReference type="NCBI Taxonomy" id="929556"/>
    <lineage>
        <taxon>Bacteria</taxon>
        <taxon>Pseudomonadati</taxon>
        <taxon>Bacteroidota</taxon>
        <taxon>Sphingobacteriia</taxon>
        <taxon>Sphingobacteriales</taxon>
        <taxon>Sphingobacteriaceae</taxon>
        <taxon>Solitalea</taxon>
    </lineage>
</organism>
<evidence type="ECO:0000259" key="1">
    <source>
        <dbReference type="Pfam" id="PF04734"/>
    </source>
</evidence>
<dbReference type="EMBL" id="CP003349">
    <property type="protein sequence ID" value="AFD06177.1"/>
    <property type="molecule type" value="Genomic_DNA"/>
</dbReference>
<dbReference type="KEGG" id="scn:Solca_1070"/>
<dbReference type="Pfam" id="PF04734">
    <property type="entry name" value="Ceramidase_alk"/>
    <property type="match status" value="1"/>
</dbReference>
<dbReference type="STRING" id="929556.Solca_1070"/>
<evidence type="ECO:0000313" key="2">
    <source>
        <dbReference type="EMBL" id="AFD06177.1"/>
    </source>
</evidence>
<protein>
    <submittedName>
        <fullName evidence="2">Neutral/alkaline non-lysosomal ceramidase</fullName>
    </submittedName>
</protein>
<proteinExistence type="predicted"/>
<name>H8KVB9_SOLCM</name>
<dbReference type="Proteomes" id="UP000007590">
    <property type="component" value="Chromosome"/>
</dbReference>